<dbReference type="EnsemblMetazoa" id="tetur472g00010.1">
    <property type="protein sequence ID" value="tetur472g00010.1"/>
    <property type="gene ID" value="tetur472g00010"/>
</dbReference>
<dbReference type="HOGENOM" id="CLU_1252076_0_0_1"/>
<dbReference type="AlphaFoldDB" id="T1L5G7"/>
<evidence type="ECO:0000313" key="1">
    <source>
        <dbReference type="EnsemblMetazoa" id="tetur472g00010.1"/>
    </source>
</evidence>
<name>T1L5G7_TETUR</name>
<reference evidence="2" key="1">
    <citation type="submission" date="2011-08" db="EMBL/GenBank/DDBJ databases">
        <authorList>
            <person name="Rombauts S."/>
        </authorList>
    </citation>
    <scope>NUCLEOTIDE SEQUENCE</scope>
    <source>
        <strain evidence="2">London</strain>
    </source>
</reference>
<proteinExistence type="predicted"/>
<protein>
    <submittedName>
        <fullName evidence="1">Uncharacterized protein</fullName>
    </submittedName>
</protein>
<reference evidence="1" key="2">
    <citation type="submission" date="2015-06" db="UniProtKB">
        <authorList>
            <consortium name="EnsemblMetazoa"/>
        </authorList>
    </citation>
    <scope>IDENTIFICATION</scope>
</reference>
<dbReference type="Proteomes" id="UP000015104">
    <property type="component" value="Unassembled WGS sequence"/>
</dbReference>
<evidence type="ECO:0000313" key="2">
    <source>
        <dbReference type="Proteomes" id="UP000015104"/>
    </source>
</evidence>
<sequence length="221" mass="25658">MDVVIRTFPSEANVYHENTEYTKKMTSELENSCGSSKSSFDKTDVVILTLIEKDIDNFTSNIIKSIKVDPLSVDFYPHKLTMEQFEEHVQYYIPRENSKYCRSICDNLTRDIQVDPVDYSYLHRLCTKSSCPSILEDIDYPKMFTEMEKFVRSMKYLLLIGYSSPTCSFKCGFLNVIYPPWTAPEPTPAEMLNIKSPNLTDFLAWTGQPRQLLRRRLPLAT</sequence>
<dbReference type="EMBL" id="CAEY01001281">
    <property type="status" value="NOT_ANNOTATED_CDS"/>
    <property type="molecule type" value="Genomic_DNA"/>
</dbReference>
<keyword evidence="2" id="KW-1185">Reference proteome</keyword>
<accession>T1L5G7</accession>
<organism evidence="1 2">
    <name type="scientific">Tetranychus urticae</name>
    <name type="common">Two-spotted spider mite</name>
    <dbReference type="NCBI Taxonomy" id="32264"/>
    <lineage>
        <taxon>Eukaryota</taxon>
        <taxon>Metazoa</taxon>
        <taxon>Ecdysozoa</taxon>
        <taxon>Arthropoda</taxon>
        <taxon>Chelicerata</taxon>
        <taxon>Arachnida</taxon>
        <taxon>Acari</taxon>
        <taxon>Acariformes</taxon>
        <taxon>Trombidiformes</taxon>
        <taxon>Prostigmata</taxon>
        <taxon>Eleutherengona</taxon>
        <taxon>Raphignathae</taxon>
        <taxon>Tetranychoidea</taxon>
        <taxon>Tetranychidae</taxon>
        <taxon>Tetranychus</taxon>
    </lineage>
</organism>